<accession>A0A3N1Y7D5</accession>
<dbReference type="RefSeq" id="WP_245995111.1">
    <property type="nucleotide sequence ID" value="NZ_RJVI01000001.1"/>
</dbReference>
<keyword evidence="3 6" id="KW-0812">Transmembrane</keyword>
<feature type="transmembrane region" description="Helical" evidence="6">
    <location>
        <begin position="590"/>
        <end position="608"/>
    </location>
</feature>
<evidence type="ECO:0000259" key="7">
    <source>
        <dbReference type="PROSITE" id="PS50156"/>
    </source>
</evidence>
<keyword evidence="4 6" id="KW-1133">Transmembrane helix</keyword>
<dbReference type="Pfam" id="PF03176">
    <property type="entry name" value="MMPL"/>
    <property type="match status" value="2"/>
</dbReference>
<feature type="transmembrane region" description="Helical" evidence="6">
    <location>
        <begin position="615"/>
        <end position="639"/>
    </location>
</feature>
<name>A0A3N1Y7D5_9GAMM</name>
<evidence type="ECO:0000313" key="8">
    <source>
        <dbReference type="EMBL" id="ROR34734.1"/>
    </source>
</evidence>
<gene>
    <name evidence="8" type="ORF">EDC57_0638</name>
</gene>
<evidence type="ECO:0000256" key="5">
    <source>
        <dbReference type="ARBA" id="ARBA00023136"/>
    </source>
</evidence>
<dbReference type="PANTHER" id="PTHR33406">
    <property type="entry name" value="MEMBRANE PROTEIN MJ1562-RELATED"/>
    <property type="match status" value="1"/>
</dbReference>
<keyword evidence="9" id="KW-1185">Reference proteome</keyword>
<evidence type="ECO:0000313" key="9">
    <source>
        <dbReference type="Proteomes" id="UP000276634"/>
    </source>
</evidence>
<feature type="transmembrane region" description="Helical" evidence="6">
    <location>
        <begin position="686"/>
        <end position="705"/>
    </location>
</feature>
<dbReference type="GO" id="GO:0005886">
    <property type="term" value="C:plasma membrane"/>
    <property type="evidence" value="ECO:0007669"/>
    <property type="project" value="UniProtKB-SubCell"/>
</dbReference>
<dbReference type="InterPro" id="IPR050545">
    <property type="entry name" value="Mycobact_MmpL"/>
</dbReference>
<feature type="transmembrane region" description="Helical" evidence="6">
    <location>
        <begin position="389"/>
        <end position="408"/>
    </location>
</feature>
<protein>
    <recommendedName>
        <fullName evidence="7">SSD domain-containing protein</fullName>
    </recommendedName>
</protein>
<dbReference type="AlphaFoldDB" id="A0A3N1Y7D5"/>
<evidence type="ECO:0000256" key="2">
    <source>
        <dbReference type="ARBA" id="ARBA00022475"/>
    </source>
</evidence>
<comment type="caution">
    <text evidence="8">The sequence shown here is derived from an EMBL/GenBank/DDBJ whole genome shotgun (WGS) entry which is preliminary data.</text>
</comment>
<evidence type="ECO:0000256" key="6">
    <source>
        <dbReference type="SAM" id="Phobius"/>
    </source>
</evidence>
<feature type="transmembrane region" description="Helical" evidence="6">
    <location>
        <begin position="717"/>
        <end position="741"/>
    </location>
</feature>
<feature type="domain" description="SSD" evidence="7">
    <location>
        <begin position="585"/>
        <end position="740"/>
    </location>
</feature>
<comment type="subcellular location">
    <subcellularLocation>
        <location evidence="1">Cell membrane</location>
        <topology evidence="1">Multi-pass membrane protein</topology>
    </subcellularLocation>
</comment>
<dbReference type="Proteomes" id="UP000276634">
    <property type="component" value="Unassembled WGS sequence"/>
</dbReference>
<feature type="transmembrane region" description="Helical" evidence="6">
    <location>
        <begin position="334"/>
        <end position="358"/>
    </location>
</feature>
<evidence type="ECO:0000256" key="1">
    <source>
        <dbReference type="ARBA" id="ARBA00004651"/>
    </source>
</evidence>
<dbReference type="InterPro" id="IPR004869">
    <property type="entry name" value="MMPL_dom"/>
</dbReference>
<feature type="domain" description="SSD" evidence="7">
    <location>
        <begin position="229"/>
        <end position="359"/>
    </location>
</feature>
<feature type="transmembrane region" description="Helical" evidence="6">
    <location>
        <begin position="645"/>
        <end position="665"/>
    </location>
</feature>
<evidence type="ECO:0000256" key="4">
    <source>
        <dbReference type="ARBA" id="ARBA00022989"/>
    </source>
</evidence>
<dbReference type="Gene3D" id="1.20.1640.10">
    <property type="entry name" value="Multidrug efflux transporter AcrB transmembrane domain"/>
    <property type="match status" value="2"/>
</dbReference>
<feature type="transmembrane region" description="Helical" evidence="6">
    <location>
        <begin position="234"/>
        <end position="256"/>
    </location>
</feature>
<dbReference type="PROSITE" id="PS50156">
    <property type="entry name" value="SSD"/>
    <property type="match status" value="2"/>
</dbReference>
<dbReference type="InterPro" id="IPR000731">
    <property type="entry name" value="SSD"/>
</dbReference>
<reference evidence="8 9" key="1">
    <citation type="submission" date="2018-11" db="EMBL/GenBank/DDBJ databases">
        <title>Genomic Encyclopedia of Type Strains, Phase IV (KMG-IV): sequencing the most valuable type-strain genomes for metagenomic binning, comparative biology and taxonomic classification.</title>
        <authorList>
            <person name="Goeker M."/>
        </authorList>
    </citation>
    <scope>NUCLEOTIDE SEQUENCE [LARGE SCALE GENOMIC DNA]</scope>
    <source>
        <strain evidence="8 9">DSM 100275</strain>
    </source>
</reference>
<evidence type="ECO:0000256" key="3">
    <source>
        <dbReference type="ARBA" id="ARBA00022692"/>
    </source>
</evidence>
<sequence length="750" mass="79713">MTGPRLLPPRLALALLLGLLVLAALPLRGLRLDNTPPVYYPPDAPAVVLDRRLRALFPDDASLFVLLEGGDLLAPAGVARIDRAVRAIEALPGVDRVLAVTTVEHIGAAEDGFAVERLLDPANPLPAEAARARVLGDRFAPGLLVSRDGGSVALVVRPRTGLDSLARLRLERGVRAALEAAGLGPRLAALGGDVALDVAEFRSMVRDSAIFIPATTVAGLLLLGWMYRRWLAVAAAVAVMGVAVLVPVAAVVLAGQPYTLVTAMLPPLMAALATALLIHLFNAVAHADHRGHRGAERVRRALAEVERPARYTALTTAAGLASLGTSPMPPVATFGLAAALGVAALYAAAVVLLPAVLARWDRGAWPRRGGLRAVGGAVRALGRLGARRAGWVVAATLAGAAVSVPLIARVEVQTDLYRFFDEGHPLTRATRLIEERLTGVTPLEVLLQAPGRDGLTEPVRLAAIRELQRFAEALPEVARTLSVADLVEEMNWAFHGEDPAARRVPDDRRLVAQYLFVYDGNDLWELADRELAATRVLIHLRVHGSREIGAVIDTLRARLQAHPPADLAWAVGGGGRLFRDQERLLVVGQVRSILAALALILALMALLWRSLGEAVLCMIPNLAPVVLIFAVMGAAGVWLDVATVLIASVAVGIAVDDTIHIYHGYRRRRRRGARPATALARTYRHAGRAVGATTLVLTAQFALLGASRFVPTVEFGLLSAVGLVAALLFDLLFLPALLVLVDRPRASRPV</sequence>
<dbReference type="EMBL" id="RJVI01000001">
    <property type="protein sequence ID" value="ROR34734.1"/>
    <property type="molecule type" value="Genomic_DNA"/>
</dbReference>
<keyword evidence="2" id="KW-1003">Cell membrane</keyword>
<keyword evidence="5 6" id="KW-0472">Membrane</keyword>
<dbReference type="PANTHER" id="PTHR33406:SF12">
    <property type="entry name" value="BLR2997 PROTEIN"/>
    <property type="match status" value="1"/>
</dbReference>
<dbReference type="SUPFAM" id="SSF82866">
    <property type="entry name" value="Multidrug efflux transporter AcrB transmembrane domain"/>
    <property type="match status" value="2"/>
</dbReference>
<proteinExistence type="predicted"/>
<organism evidence="8 9">
    <name type="scientific">Inmirania thermothiophila</name>
    <dbReference type="NCBI Taxonomy" id="1750597"/>
    <lineage>
        <taxon>Bacteria</taxon>
        <taxon>Pseudomonadati</taxon>
        <taxon>Pseudomonadota</taxon>
        <taxon>Gammaproteobacteria</taxon>
        <taxon>Chromatiales</taxon>
        <taxon>Ectothiorhodospiraceae</taxon>
        <taxon>Inmirania</taxon>
    </lineage>
</organism>
<feature type="transmembrane region" description="Helical" evidence="6">
    <location>
        <begin position="268"/>
        <end position="287"/>
    </location>
</feature>
<feature type="transmembrane region" description="Helical" evidence="6">
    <location>
        <begin position="209"/>
        <end position="227"/>
    </location>
</feature>